<feature type="coiled-coil region" evidence="1">
    <location>
        <begin position="18"/>
        <end position="53"/>
    </location>
</feature>
<evidence type="ECO:0000259" key="8">
    <source>
        <dbReference type="Pfam" id="PF21807"/>
    </source>
</evidence>
<dbReference type="FunFam" id="1.20.58.1930:FF:000002">
    <property type="entry name" value="Erythrocyte membrane protein 1, PfEMP1"/>
    <property type="match status" value="1"/>
</dbReference>
<dbReference type="InterPro" id="IPR049158">
    <property type="entry name" value="PfEMP1_CIDRalpha1_dom"/>
</dbReference>
<keyword evidence="11" id="KW-1185">Reference proteome</keyword>
<feature type="domain" description="Duffy-binding-like" evidence="9">
    <location>
        <begin position="2625"/>
        <end position="2767"/>
    </location>
</feature>
<feature type="domain" description="Duffy-antigen binding" evidence="4">
    <location>
        <begin position="2436"/>
        <end position="2621"/>
    </location>
</feature>
<feature type="domain" description="Duffy-antigen binding" evidence="4">
    <location>
        <begin position="827"/>
        <end position="998"/>
    </location>
</feature>
<dbReference type="InterPro" id="IPR004258">
    <property type="entry name" value="DBL"/>
</dbReference>
<evidence type="ECO:0000256" key="1">
    <source>
        <dbReference type="SAM" id="Coils"/>
    </source>
</evidence>
<reference evidence="10" key="2">
    <citation type="submission" date="2014-05" db="EMBL/GenBank/DDBJ databases">
        <title>The genome sequences of chimpanzee malaria parasites reveal the path to human adaptation.</title>
        <authorList>
            <person name="Otto T.D."/>
            <person name="Rayner J.C."/>
            <person name="Boehme U."/>
            <person name="Pain A."/>
            <person name="Spottiswoode N."/>
            <person name="Sanders M."/>
            <person name="Quail M."/>
            <person name="Ollomo B."/>
            <person name="Renaud F."/>
            <person name="Thomas A.W."/>
            <person name="Prugnolle F."/>
            <person name="Conway D.J."/>
            <person name="Newbold C."/>
            <person name="Berriman M."/>
        </authorList>
    </citation>
    <scope>NUCLEOTIDE SEQUENCE [LARGE SCALE GENOMIC DNA]</scope>
    <source>
        <strain evidence="10">CDC</strain>
    </source>
</reference>
<feature type="compositionally biased region" description="Basic and acidic residues" evidence="2">
    <location>
        <begin position="766"/>
        <end position="780"/>
    </location>
</feature>
<feature type="domain" description="Duffy-binding-like" evidence="9">
    <location>
        <begin position="1874"/>
        <end position="2019"/>
    </location>
</feature>
<evidence type="ECO:0000259" key="9">
    <source>
        <dbReference type="Pfam" id="PF22672"/>
    </source>
</evidence>
<feature type="domain" description="Duffy-antigen binding" evidence="4">
    <location>
        <begin position="2827"/>
        <end position="2972"/>
    </location>
</feature>
<feature type="domain" description="Duffy-binding-like" evidence="3">
    <location>
        <begin position="2130"/>
        <end position="2273"/>
    </location>
</feature>
<feature type="region of interest" description="Disordered" evidence="2">
    <location>
        <begin position="3098"/>
        <end position="3122"/>
    </location>
</feature>
<feature type="domain" description="Plasmodium falciparum erythrocyte membrane protein-1 N-terminal segment" evidence="6">
    <location>
        <begin position="20"/>
        <end position="55"/>
    </location>
</feature>
<feature type="domain" description="Duffy-binding-like" evidence="3">
    <location>
        <begin position="570"/>
        <end position="713"/>
    </location>
</feature>
<dbReference type="Pfam" id="PF15445">
    <property type="entry name" value="ATS"/>
    <property type="match status" value="1"/>
</dbReference>
<feature type="domain" description="Duffy-antigen binding" evidence="4">
    <location>
        <begin position="1645"/>
        <end position="1826"/>
    </location>
</feature>
<feature type="coiled-coil region" evidence="1">
    <location>
        <begin position="2631"/>
        <end position="2684"/>
    </location>
</feature>
<dbReference type="Pfam" id="PF18562">
    <property type="entry name" value="CIDR1_gamma"/>
    <property type="match status" value="1"/>
</dbReference>
<dbReference type="PhylomeDB" id="A0A060RM78"/>
<dbReference type="VEuPathDB" id="PlasmoDB:PRG01_0904600"/>
<feature type="domain" description="PfEMP1 CIDRalpha1" evidence="8">
    <location>
        <begin position="501"/>
        <end position="557"/>
    </location>
</feature>
<reference evidence="10" key="1">
    <citation type="submission" date="2014-01" db="EMBL/GenBank/DDBJ databases">
        <authorList>
            <person name="Aslett M."/>
        </authorList>
    </citation>
    <scope>NUCLEOTIDE SEQUENCE</scope>
    <source>
        <strain evidence="10">CDC</strain>
    </source>
</reference>
<feature type="compositionally biased region" description="Basic and acidic residues" evidence="2">
    <location>
        <begin position="2298"/>
        <end position="2336"/>
    </location>
</feature>
<dbReference type="GO" id="GO:0016020">
    <property type="term" value="C:membrane"/>
    <property type="evidence" value="ECO:0007669"/>
    <property type="project" value="InterPro"/>
</dbReference>
<evidence type="ECO:0000256" key="2">
    <source>
        <dbReference type="SAM" id="MobiDB-lite"/>
    </source>
</evidence>
<dbReference type="VEuPathDB" id="PlasmoDB:PRCDC_0040800"/>
<feature type="region of interest" description="Disordered" evidence="2">
    <location>
        <begin position="2271"/>
        <end position="2339"/>
    </location>
</feature>
<dbReference type="InterPro" id="IPR044932">
    <property type="entry name" value="PfEMP1_ATS_sf"/>
</dbReference>
<dbReference type="InterPro" id="IPR029210">
    <property type="entry name" value="PfEMP1_NTS"/>
</dbReference>
<dbReference type="InterPro" id="IPR029211">
    <property type="entry name" value="PfEMP1_ATS"/>
</dbReference>
<dbReference type="Gene3D" id="1.20.1310.20">
    <property type="entry name" value="Duffy-antigen binding domain"/>
    <property type="match status" value="6"/>
</dbReference>
<dbReference type="InterPro" id="IPR041480">
    <property type="entry name" value="CIDR1_gamma"/>
</dbReference>
<evidence type="ECO:0000313" key="10">
    <source>
        <dbReference type="EMBL" id="CDO61774.1"/>
    </source>
</evidence>
<feature type="region of interest" description="Disordered" evidence="2">
    <location>
        <begin position="760"/>
        <end position="780"/>
    </location>
</feature>
<dbReference type="InterPro" id="IPR042202">
    <property type="entry name" value="Duffy-ag-bd_sf"/>
</dbReference>
<evidence type="ECO:0000313" key="11">
    <source>
        <dbReference type="Proteomes" id="UP000027581"/>
    </source>
</evidence>
<evidence type="ECO:0000259" key="5">
    <source>
        <dbReference type="Pfam" id="PF15445"/>
    </source>
</evidence>
<evidence type="ECO:0000259" key="6">
    <source>
        <dbReference type="Pfam" id="PF15447"/>
    </source>
</evidence>
<dbReference type="Pfam" id="PF15447">
    <property type="entry name" value="NTS"/>
    <property type="match status" value="1"/>
</dbReference>
<dbReference type="FunFam" id="1.20.58.1930:FF:000001">
    <property type="entry name" value="Erythrocyte membrane protein 1, PfEMP1"/>
    <property type="match status" value="1"/>
</dbReference>
<evidence type="ECO:0000259" key="4">
    <source>
        <dbReference type="Pfam" id="PF05424"/>
    </source>
</evidence>
<proteinExistence type="predicted"/>
<dbReference type="FunFam" id="1.20.58.830:FF:000005">
    <property type="entry name" value="Erythrocyte membrane protein 1, PfEMP1"/>
    <property type="match status" value="1"/>
</dbReference>
<evidence type="ECO:0000259" key="7">
    <source>
        <dbReference type="Pfam" id="PF18562"/>
    </source>
</evidence>
<dbReference type="FunFam" id="1.10.1900.40:FF:000001">
    <property type="entry name" value="Erythrocyte membrane protein 1"/>
    <property type="match status" value="1"/>
</dbReference>
<dbReference type="Proteomes" id="UP000027581">
    <property type="component" value="Unassembled WGS sequence"/>
</dbReference>
<dbReference type="InterPro" id="IPR008602">
    <property type="entry name" value="Duffy-antigen-binding"/>
</dbReference>
<dbReference type="Gene3D" id="1.10.1900.40">
    <property type="entry name" value="Acidic terminal segments, variant surface antigen of PfEMP1"/>
    <property type="match status" value="2"/>
</dbReference>
<feature type="domain" description="Plasmodium falciparum erythrocyte membrane protein 1 acidic terminal segment" evidence="5">
    <location>
        <begin position="3131"/>
        <end position="3575"/>
    </location>
</feature>
<feature type="compositionally biased region" description="Pro residues" evidence="2">
    <location>
        <begin position="3100"/>
        <end position="3109"/>
    </location>
</feature>
<dbReference type="Pfam" id="PF21807">
    <property type="entry name" value="PfEMP1_CIDRalpha1_dom"/>
    <property type="match status" value="1"/>
</dbReference>
<dbReference type="SUPFAM" id="SSF140924">
    <property type="entry name" value="Duffy binding domain-like"/>
    <property type="match status" value="8"/>
</dbReference>
<evidence type="ECO:0000259" key="3">
    <source>
        <dbReference type="Pfam" id="PF03011"/>
    </source>
</evidence>
<dbReference type="Gene3D" id="1.20.58.1930">
    <property type="match status" value="2"/>
</dbReference>
<feature type="domain" description="Duffy-binding-like" evidence="9">
    <location>
        <begin position="1440"/>
        <end position="1562"/>
    </location>
</feature>
<dbReference type="Gene3D" id="1.20.58.830">
    <property type="match status" value="6"/>
</dbReference>
<gene>
    <name evidence="10" type="primary">VAR</name>
    <name evidence="10" type="ORF">PRCDC_0040800</name>
</gene>
<dbReference type="EMBL" id="HG810501">
    <property type="protein sequence ID" value="CDO61774.1"/>
    <property type="molecule type" value="Genomic_DNA"/>
</dbReference>
<dbReference type="GO" id="GO:0046789">
    <property type="term" value="F:host cell surface receptor binding"/>
    <property type="evidence" value="ECO:0007669"/>
    <property type="project" value="InterPro"/>
</dbReference>
<name>A0A060RM78_PLARE</name>
<organism evidence="10 11">
    <name type="scientific">Plasmodium reichenowi</name>
    <dbReference type="NCBI Taxonomy" id="5854"/>
    <lineage>
        <taxon>Eukaryota</taxon>
        <taxon>Sar</taxon>
        <taxon>Alveolata</taxon>
        <taxon>Apicomplexa</taxon>
        <taxon>Aconoidasida</taxon>
        <taxon>Haemosporida</taxon>
        <taxon>Plasmodiidae</taxon>
        <taxon>Plasmodium</taxon>
        <taxon>Plasmodium (Laverania)</taxon>
    </lineage>
</organism>
<accession>A0A060RM78</accession>
<protein>
    <submittedName>
        <fullName evidence="10">Erythrocyte membrane protein 1, EMP1</fullName>
    </submittedName>
</protein>
<dbReference type="Pfam" id="PF22672">
    <property type="entry name" value="DBL_C"/>
    <property type="match status" value="4"/>
</dbReference>
<feature type="coiled-coil region" evidence="1">
    <location>
        <begin position="663"/>
        <end position="690"/>
    </location>
</feature>
<feature type="domain" description="Duffy-antigen binding" evidence="4">
    <location>
        <begin position="127"/>
        <end position="301"/>
    </location>
</feature>
<dbReference type="VEuPathDB" id="PlasmoDB:PRG01_0041000"/>
<dbReference type="Pfam" id="PF03011">
    <property type="entry name" value="PFEMP"/>
    <property type="match status" value="2"/>
</dbReference>
<feature type="domain" description="Duffy-antigen binding" evidence="4">
    <location>
        <begin position="1255"/>
        <end position="1411"/>
    </location>
</feature>
<feature type="domain" description="Duffy-binding-like" evidence="9">
    <location>
        <begin position="305"/>
        <end position="461"/>
    </location>
</feature>
<dbReference type="Pfam" id="PF05424">
    <property type="entry name" value="Duffy_binding"/>
    <property type="match status" value="6"/>
</dbReference>
<dbReference type="InterPro" id="IPR054595">
    <property type="entry name" value="DBL_C"/>
</dbReference>
<sequence>MGNKLEKPVAPTVPNETYKSARNVLERYAENIKKQAENNSKKYESQLKGKLEKASFNNAHGEWSHVPRYGYKDPCRLDHRWNTNLLINSVNLRNPCDGRNPERFGEKERFVCRNKISDHKSENVGTSCAPPRRRHICDKNLEALTVGNTKNSDDLLGNILVTAKYEGDSIVSNHPYKGSSEVCIALARSFADIGDIIRGRDMFLGNNKEKEKIEKSLQNIFQNIQKNNSALKKLTDKQIREYWWAIHRKEVWKAITCNAPYDANYFRKTSDSTMDFTSEGQCGHDENKVLTNLDYVPQFLRWFDEWAEDFCRIRKYKLEKVKEACRNDSEKLYCSHNGYDCTKTIRNENILSDDPKCTGCLVKCSLYDSWLRNQRNEFEKQKEKYAKEIQSYLSNNMKSSSSINNEYYKEFYKEDKKNKDETVKKFLLLLNEGKFCKDKLIGEKDIDFTNTDEKGTFSHSKHCKVCPHCGVVCNNGTCTDKPNNGNCGNKETYSPGGAKTTEIKVIVSGNEQGDISKKLEDFCSDENNENGKNYQKWECYYKSSQNNKCKMETKSGTSITEEKVTSFDAFFDLWVKNLLRDSIKWETELKDCINNSNVTDCNNDCNKNCVCFDKWVKQKEEVWKNMKTVLGNQKENLDNYYNKLNGLFKGFFFPVMFELNHDEAKWNKLMENLKKKIESSKENRGTVNSQDAIELLLEYLKEKSTICKDNNTNEGCPSSKTSKTNPCGDKNNASNVVSVKQIAQYYKRQAYAQLEERGGRSNLKGDASKGEYSRNGRADDFKDLSKITKEHSNADSQSQEPCGGKGNGFEIGKTWEEAKSESSTTDVYIRPRRKHMCTSNLEYLIHPKEGPILKVKGEKINHSFLGDVLLAANYEADDIKNKLAGDGSSICRAMKYSFADIGDIIRGTDMWDKDTGEKKTQGNLVKIFKKIKEQINGKLNGKYAGDNDDNKYINLRKDWWEANRDQVWKAMTCKTNGVNITCDNDHTPLDDYIPQRLRWMTEWAEWYCKYQSQEYEELKGKCQVCKGNDNGKNCYKQTQQCNDCKGACEKYTENIKTWQNQWKTISDKYTLLYSNARIDAFNGSPDYYNANVQKEDQSVYDFLYKLHLQNGGILGPPPDVFRKRSSSDVKRVEHDATSNNTPYDNIGGYLHDTGNFGDCQKQNEFCDKKNGDKKNTNYAFRDKPHDHDEACNCEGRTAPVAIPVTPAKTLEEPCKIVEGILKDKHENIKVGECNIKNSKNNWDCDNNKFKDNHEGPCMPPRRQSLCVHYLTVLKDKDSKDNLRDAYIKTAAAETFLLWQKYKTDNNSDTKLQAQLENGTIPDDFMRIMFYTFADYRDIFFDTDISKKIFQKKKIMYLRHKRKDQIFPKSHETNEKNRQDWWKEYGPHIWKAMLCALEKAGGKKSIKSDSKYEYKSVKFSDNKTTLEEFAKRSQFLRWMTEWGENFCKQRKVQLDKLLWSCKDCSVSHNVHGRSTKTCETNSQGCTQCEGACKEYQSWLQKWRENYIKQKDKFLTDKENDSDANQSDHAYEYLKKKLENICQSDNNNKNCVYNCMKKKSTQNNIEDMPASLDEEPEEVQGKCSCIPPPSACDIVKDLFEKKDENDKYFNEACSLKYKGKKEKHSQWKCTNKTKNREKGQKEEEDEVCIPPRREKMYTERLQALSGKTSPLDLRKAFIETAAIETFFAWHKFKMDKKAPAGAAQNTLLPLPLSFNDEEEEKDPQEELKKGDIPEEFMSQMIYTFGDYKDILFGRDMRKDTKNISENILNILNSGQNDSRKPDDKREEWWEQYGKDIWDGMICALSYDTNDKKIKMDLDVHKNLIDEHNKKNNNKYGYKTLTISSIPINPNKRAKTSPPTTLSDFAKTPQFIRWFEEWAEEFCRKRKRKIDKIKKECRREYDRKYCSGDGHDCIGKDLSHNNMFADLDCHGCYEQCTNYKKWIKKKEKEFHNQKIKYVNEIEKLKTPSNNDYDQRFYENLNENYSSVQKFLESLKHSKHCKGNSDQTYKIDFNEALKTFSPSTYCKSCPLNGVKCGMNRCNDVNEKGLTWENLFNGKNIDDSSTTNINVQMIDGRLEYIQEDLKEFFKTSCLLKSVRDQKWICKFINNKMDVCKLNNFKESIDTDEIITFKVFIEHWLQDFLEGYNKSKRKIHLCTNKDENTCIKECNKNCECVEEWLSQKTTEWEQIKKHFNKQKRSEGFDMEYKVRIYFEKNASNLMKSIENFKHVNKIDEYEDCKGDNNCTSVNKKRKKDMLSILLNKLKKEINDCKSKHKENSVNTCVDPSTLEHPSLDEDENPDTSTDKQSPEFCPKEDIPEPPAPKDPETPKKPEAEPPEEHIPINCIDKAGYELQKEVTKNIGKHSNSLKGNGTDIPLTDCKQVNDVVVDNGVDSKKLDKDKLEEIFPSSKYSCENKGRNGFHIEKEWDCNYRNINFREKHLCLPPRRQFMCMKIIKHMESHNIKDKNELLEKVMESAKREGVRILKNYQEQNKSFFSEICDDMKYSFADLGDIIRGRDLWKKYPNYHRTELNLQRIFKNIHKNMTDENAKEKYKYDYPYYHNLRNDWWNENRESVWKAMTFSAPKDAYINKTTKNSKNNIRSTNMYNYCGHNEIPPYDDYIPQRLRWMKEWGEYVCKILNEKVNDMKNDCDKCKLNYKKCSDNDDGNKCKSCKEKCKEYTELIHNLKSQFSILEKIYNELYTKAKNNSGGFIKDNDKYVIEFFEKVIKEKLCDVDTPNKYLDKASHCINYNFTQDKIKTTPYAFNDQPEMYKNHCVCKITNHPLDKCPFRNDNNVLCNILKEFSNCKNKTFDNKLDSWGTHDLKHRTTINQGVFIPPRRTRLCLKPFIKKNYAEHKEHIFLNDFLTAAYTEAYMLGKKFKDQPTDALQAIKWSFADYGDIIKGTDMIDNMYLNELRTQLETILKDKGTTNTTEIFKKWWKINENKVWHVMLCGYNKAGGTINYFDCNIPSEENTDQFLRWFQEWTEAFCSRRNELYEELKAQCKKAACVDGRIYPDTFKNACEKYRNFIANKKIQYDLQMYQYNKKYKNSKSYSKEGPNFVRNKCNGKCECLSGKIIENSKLENPYETLEDTLKSKCDCQKDEPITPPVPSPPPRKPDELPTPSDEPFDPIILQTTIPFGIALALGSIAFLYLKKKTHSPVDLLRVLDIHKGDYGIPTFKSKNRYIPYGTDKYKGKTYIYMEGDSADDEKYAFMSDTTDITSSESEYEELDINDIYPYQSPKYKTLIEVVLEPSKRDTFNTQSDDIPTNKPINDEEWNELKHDFISNMLQNEQKDLPNDYTSGNVPLNTQPKNLRDNMEEKPFITSIHDRNLYTGEEYNYDMINNIGNNDLYSGIDPTSSNHGPYSSKNGPISDNNHPYCGTDLINDSLNSGNQPIDIYDELLKRKENELFGTNHVKQTSTHSVAKHTYSDPIHNQIQLFHEWLDRHRDMCEKWENHHERLAKLKEKWDKENNNNSGIPSDSNKMLNTNVSIEIDMDNPKTINIVDINPDNFSMDNMEDDIYYDVNDDDNNEPSVDDIPMDHNKVDVDVPKKVHVEMKIHNNKSTGSLEQQFPISDVWNI</sequence>
<keyword evidence="1" id="KW-0175">Coiled coil</keyword>
<feature type="domain" description="Cysteine-rich interdomain region 1 gamma" evidence="7">
    <location>
        <begin position="2061"/>
        <end position="2114"/>
    </location>
</feature>